<feature type="non-terminal residue" evidence="1">
    <location>
        <position position="1"/>
    </location>
</feature>
<reference evidence="1 2" key="1">
    <citation type="submission" date="2018-06" db="EMBL/GenBank/DDBJ databases">
        <title>Complete genome of Desulfovibrio marinus P48SEP.</title>
        <authorList>
            <person name="Crispim J.S."/>
            <person name="Vidigal P.M.P."/>
            <person name="Silva L.C.F."/>
            <person name="Araujo L.C."/>
            <person name="Laguardia C.N."/>
            <person name="Dias R.S."/>
            <person name="Sousa M.P."/>
            <person name="Paula S.O."/>
            <person name="Silva C."/>
        </authorList>
    </citation>
    <scope>NUCLEOTIDE SEQUENCE [LARGE SCALE GENOMIC DNA]</scope>
    <source>
        <strain evidence="1 2">P48SEP</strain>
    </source>
</reference>
<proteinExistence type="predicted"/>
<evidence type="ECO:0000313" key="2">
    <source>
        <dbReference type="Proteomes" id="UP000434052"/>
    </source>
</evidence>
<organism evidence="1 2">
    <name type="scientific">Oceanidesulfovibrio marinus</name>
    <dbReference type="NCBI Taxonomy" id="370038"/>
    <lineage>
        <taxon>Bacteria</taxon>
        <taxon>Pseudomonadati</taxon>
        <taxon>Thermodesulfobacteriota</taxon>
        <taxon>Desulfovibrionia</taxon>
        <taxon>Desulfovibrionales</taxon>
        <taxon>Desulfovibrionaceae</taxon>
        <taxon>Oceanidesulfovibrio</taxon>
    </lineage>
</organism>
<evidence type="ECO:0000313" key="1">
    <source>
        <dbReference type="EMBL" id="TVM23005.1"/>
    </source>
</evidence>
<protein>
    <submittedName>
        <fullName evidence="1">Uncharacterized protein</fullName>
    </submittedName>
</protein>
<gene>
    <name evidence="1" type="ORF">DQK91_23705</name>
</gene>
<dbReference type="AlphaFoldDB" id="A0A6P1ZAL2"/>
<dbReference type="EMBL" id="QMIF01000385">
    <property type="protein sequence ID" value="TVM23005.1"/>
    <property type="molecule type" value="Genomic_DNA"/>
</dbReference>
<dbReference type="Proteomes" id="UP000434052">
    <property type="component" value="Unassembled WGS sequence"/>
</dbReference>
<sequence>EYMDTGAEVMINLTKCPDGTIFIVFKNGKKLGEINGGDDFFSEIGPLLCDDWDAYKFFAYIPLMT</sequence>
<accession>A0A6P1ZAL2</accession>
<comment type="caution">
    <text evidence="1">The sequence shown here is derived from an EMBL/GenBank/DDBJ whole genome shotgun (WGS) entry which is preliminary data.</text>
</comment>
<name>A0A6P1ZAL2_9BACT</name>